<dbReference type="HOGENOM" id="CLU_074601_0_0_1"/>
<accession>F9XAX2</accession>
<dbReference type="AlphaFoldDB" id="F9XAX2"/>
<dbReference type="PANTHER" id="PTHR21405">
    <property type="entry name" value="CDNA SEQUENCE BC021608"/>
    <property type="match status" value="1"/>
</dbReference>
<dbReference type="GeneID" id="13396899"/>
<dbReference type="GO" id="GO:0006570">
    <property type="term" value="P:tyrosine metabolic process"/>
    <property type="evidence" value="ECO:0007669"/>
    <property type="project" value="TreeGrafter"/>
</dbReference>
<dbReference type="OrthoDB" id="539634at2759"/>
<protein>
    <submittedName>
        <fullName evidence="2">Uncharacterized protein</fullName>
    </submittedName>
</protein>
<reference evidence="2 3" key="1">
    <citation type="journal article" date="2011" name="PLoS Genet.">
        <title>Finished genome of the fungal wheat pathogen Mycosphaerella graminicola reveals dispensome structure, chromosome plasticity, and stealth pathogenesis.</title>
        <authorList>
            <person name="Goodwin S.B."/>
            <person name="Ben M'barek S."/>
            <person name="Dhillon B."/>
            <person name="Wittenberg A.H.J."/>
            <person name="Crane C.F."/>
            <person name="Hane J.K."/>
            <person name="Foster A.J."/>
            <person name="Van der Lee T.A.J."/>
            <person name="Grimwood J."/>
            <person name="Aerts A."/>
            <person name="Antoniw J."/>
            <person name="Bailey A."/>
            <person name="Bluhm B."/>
            <person name="Bowler J."/>
            <person name="Bristow J."/>
            <person name="van der Burgt A."/>
            <person name="Canto-Canche B."/>
            <person name="Churchill A.C.L."/>
            <person name="Conde-Ferraez L."/>
            <person name="Cools H.J."/>
            <person name="Coutinho P.M."/>
            <person name="Csukai M."/>
            <person name="Dehal P."/>
            <person name="De Wit P."/>
            <person name="Donzelli B."/>
            <person name="van de Geest H.C."/>
            <person name="van Ham R.C.H.J."/>
            <person name="Hammond-Kosack K.E."/>
            <person name="Henrissat B."/>
            <person name="Kilian A."/>
            <person name="Kobayashi A.K."/>
            <person name="Koopmann E."/>
            <person name="Kourmpetis Y."/>
            <person name="Kuzniar A."/>
            <person name="Lindquist E."/>
            <person name="Lombard V."/>
            <person name="Maliepaard C."/>
            <person name="Martins N."/>
            <person name="Mehrabi R."/>
            <person name="Nap J.P.H."/>
            <person name="Ponomarenko A."/>
            <person name="Rudd J.J."/>
            <person name="Salamov A."/>
            <person name="Schmutz J."/>
            <person name="Schouten H.J."/>
            <person name="Shapiro H."/>
            <person name="Stergiopoulos I."/>
            <person name="Torriani S.F.F."/>
            <person name="Tu H."/>
            <person name="de Vries R.P."/>
            <person name="Waalwijk C."/>
            <person name="Ware S.B."/>
            <person name="Wiebenga A."/>
            <person name="Zwiers L.-H."/>
            <person name="Oliver R.P."/>
            <person name="Grigoriev I.V."/>
            <person name="Kema G.H.J."/>
        </authorList>
    </citation>
    <scope>NUCLEOTIDE SEQUENCE [LARGE SCALE GENOMIC DNA]</scope>
    <source>
        <strain evidence="3">CBS 115943 / IPO323</strain>
    </source>
</reference>
<dbReference type="Proteomes" id="UP000008062">
    <property type="component" value="Chromosome 5"/>
</dbReference>
<dbReference type="OMA" id="ILYKAAR"/>
<gene>
    <name evidence="2" type="ORF">MYCGRDRAFT_109550</name>
</gene>
<name>F9XAX2_ZYMTI</name>
<dbReference type="InterPro" id="IPR038906">
    <property type="entry name" value="TTC36"/>
</dbReference>
<dbReference type="STRING" id="336722.F9XAX2"/>
<proteinExistence type="inferred from homology"/>
<comment type="similarity">
    <text evidence="1">Belongs to the TTC36 family.</text>
</comment>
<sequence length="266" mass="29380">MTTTTRKPLSKADSMVLAQVFDPESAPTRPEVLVNPDLPADAHILDKDLLQELKAREKEAIAMIEEFEKSGQTSVSKIEAYRAAISIMDDLISRHPYYASARNNRAQLRRWRFGDRNLLCQPKACIDRERSAAGLAAVQDLRSSIDLASPARPQDGVSPPQGRLLAQATTQLAALYYAASKDLDTPSPKELADMDDITWSKDKFEEESSRLFFLGGLYGNEVAKALAVHTNPHAKLCGSIVKEAMRKELSAFHGISGLHARDLPHD</sequence>
<dbReference type="PANTHER" id="PTHR21405:SF0">
    <property type="entry name" value="TETRATRICOPEPTIDE REPEAT PROTEIN 36"/>
    <property type="match status" value="1"/>
</dbReference>
<dbReference type="InParanoid" id="F9XAX2"/>
<evidence type="ECO:0000256" key="1">
    <source>
        <dbReference type="ARBA" id="ARBA00006995"/>
    </source>
</evidence>
<evidence type="ECO:0000313" key="3">
    <source>
        <dbReference type="Proteomes" id="UP000008062"/>
    </source>
</evidence>
<dbReference type="RefSeq" id="XP_003852237.1">
    <property type="nucleotide sequence ID" value="XM_003852189.1"/>
</dbReference>
<dbReference type="KEGG" id="ztr:MYCGRDRAFT_109550"/>
<dbReference type="EMBL" id="CM001200">
    <property type="protein sequence ID" value="EGP87213.1"/>
    <property type="molecule type" value="Genomic_DNA"/>
</dbReference>
<keyword evidence="3" id="KW-1185">Reference proteome</keyword>
<evidence type="ECO:0000313" key="2">
    <source>
        <dbReference type="EMBL" id="EGP87213.1"/>
    </source>
</evidence>
<dbReference type="eggNOG" id="KOG4555">
    <property type="taxonomic scope" value="Eukaryota"/>
</dbReference>
<organism evidence="2 3">
    <name type="scientific">Zymoseptoria tritici (strain CBS 115943 / IPO323)</name>
    <name type="common">Speckled leaf blotch fungus</name>
    <name type="synonym">Septoria tritici</name>
    <dbReference type="NCBI Taxonomy" id="336722"/>
    <lineage>
        <taxon>Eukaryota</taxon>
        <taxon>Fungi</taxon>
        <taxon>Dikarya</taxon>
        <taxon>Ascomycota</taxon>
        <taxon>Pezizomycotina</taxon>
        <taxon>Dothideomycetes</taxon>
        <taxon>Dothideomycetidae</taxon>
        <taxon>Mycosphaerellales</taxon>
        <taxon>Mycosphaerellaceae</taxon>
        <taxon>Zymoseptoria</taxon>
    </lineage>
</organism>